<dbReference type="EMBL" id="JAGPYM010000027">
    <property type="protein sequence ID" value="KAH6880155.1"/>
    <property type="molecule type" value="Genomic_DNA"/>
</dbReference>
<evidence type="ECO:0000313" key="1">
    <source>
        <dbReference type="EMBL" id="KAH6880155.1"/>
    </source>
</evidence>
<dbReference type="Proteomes" id="UP000777438">
    <property type="component" value="Unassembled WGS sequence"/>
</dbReference>
<proteinExistence type="predicted"/>
<keyword evidence="2" id="KW-1185">Reference proteome</keyword>
<protein>
    <submittedName>
        <fullName evidence="1">Uncharacterized protein</fullName>
    </submittedName>
</protein>
<reference evidence="1 2" key="1">
    <citation type="journal article" date="2021" name="Nat. Commun.">
        <title>Genetic determinants of endophytism in the Arabidopsis root mycobiome.</title>
        <authorList>
            <person name="Mesny F."/>
            <person name="Miyauchi S."/>
            <person name="Thiergart T."/>
            <person name="Pickel B."/>
            <person name="Atanasova L."/>
            <person name="Karlsson M."/>
            <person name="Huettel B."/>
            <person name="Barry K.W."/>
            <person name="Haridas S."/>
            <person name="Chen C."/>
            <person name="Bauer D."/>
            <person name="Andreopoulos W."/>
            <person name="Pangilinan J."/>
            <person name="LaButti K."/>
            <person name="Riley R."/>
            <person name="Lipzen A."/>
            <person name="Clum A."/>
            <person name="Drula E."/>
            <person name="Henrissat B."/>
            <person name="Kohler A."/>
            <person name="Grigoriev I.V."/>
            <person name="Martin F.M."/>
            <person name="Hacquard S."/>
        </authorList>
    </citation>
    <scope>NUCLEOTIDE SEQUENCE [LARGE SCALE GENOMIC DNA]</scope>
    <source>
        <strain evidence="1 2">MPI-CAGE-CH-0241</strain>
    </source>
</reference>
<gene>
    <name evidence="1" type="ORF">B0T10DRAFT_149514</name>
</gene>
<sequence>MPIPRNNIRKHAPSSLRKLSPQAWRTLRRRALERQTPLERQIARGRPDTELNWCGKPSCPPEKFIYETPMHYFTDKIISKNGLSVITYHRDFVKSMVENVFPDLIDFTPKAAKLKAILSYVDSPPIRTAFWRCRSWCFDNRYKLTRKDLHHKLMEAKPIFDDLMFGPKTDERILKAHNYISPLTKRAINGFKDVALQFLIRAELWRRHETCRSAAWTMGTPEQVAQFQTALLCNYWYMWWDGCFREMNPYFDGSWDRIWDQWLDEYPVSERHDAGDDDGRVLIVRQELEATEEELFEHVGYLGGLGQVNDVHKPVRDRPARR</sequence>
<dbReference type="OrthoDB" id="5141931at2759"/>
<name>A0A9P9AL02_9HYPO</name>
<dbReference type="AlphaFoldDB" id="A0A9P9AL02"/>
<organism evidence="1 2">
    <name type="scientific">Thelonectria olida</name>
    <dbReference type="NCBI Taxonomy" id="1576542"/>
    <lineage>
        <taxon>Eukaryota</taxon>
        <taxon>Fungi</taxon>
        <taxon>Dikarya</taxon>
        <taxon>Ascomycota</taxon>
        <taxon>Pezizomycotina</taxon>
        <taxon>Sordariomycetes</taxon>
        <taxon>Hypocreomycetidae</taxon>
        <taxon>Hypocreales</taxon>
        <taxon>Nectriaceae</taxon>
        <taxon>Thelonectria</taxon>
    </lineage>
</organism>
<accession>A0A9P9AL02</accession>
<comment type="caution">
    <text evidence="1">The sequence shown here is derived from an EMBL/GenBank/DDBJ whole genome shotgun (WGS) entry which is preliminary data.</text>
</comment>
<evidence type="ECO:0000313" key="2">
    <source>
        <dbReference type="Proteomes" id="UP000777438"/>
    </source>
</evidence>